<dbReference type="CDD" id="cd11072">
    <property type="entry name" value="CYP71-like"/>
    <property type="match status" value="1"/>
</dbReference>
<dbReference type="OrthoDB" id="1470350at2759"/>
<keyword evidence="6" id="KW-1133">Transmembrane helix</keyword>
<keyword evidence="8" id="KW-1185">Reference proteome</keyword>
<evidence type="ECO:0008006" key="9">
    <source>
        <dbReference type="Google" id="ProtNLM"/>
    </source>
</evidence>
<organism evidence="7 8">
    <name type="scientific">Aquilegia coerulea</name>
    <name type="common">Rocky mountain columbine</name>
    <dbReference type="NCBI Taxonomy" id="218851"/>
    <lineage>
        <taxon>Eukaryota</taxon>
        <taxon>Viridiplantae</taxon>
        <taxon>Streptophyta</taxon>
        <taxon>Embryophyta</taxon>
        <taxon>Tracheophyta</taxon>
        <taxon>Spermatophyta</taxon>
        <taxon>Magnoliopsida</taxon>
        <taxon>Ranunculales</taxon>
        <taxon>Ranunculaceae</taxon>
        <taxon>Thalictroideae</taxon>
        <taxon>Aquilegia</taxon>
    </lineage>
</organism>
<keyword evidence="6" id="KW-0812">Transmembrane</keyword>
<dbReference type="FunFam" id="1.10.630.10:FF:000011">
    <property type="entry name" value="Cytochrome P450 83B1"/>
    <property type="match status" value="1"/>
</dbReference>
<dbReference type="PRINTS" id="PR00385">
    <property type="entry name" value="P450"/>
</dbReference>
<keyword evidence="4 5" id="KW-0349">Heme</keyword>
<evidence type="ECO:0000256" key="2">
    <source>
        <dbReference type="ARBA" id="ARBA00022723"/>
    </source>
</evidence>
<dbReference type="STRING" id="218851.A0A2G5CGI4"/>
<evidence type="ECO:0000256" key="1">
    <source>
        <dbReference type="ARBA" id="ARBA00010617"/>
    </source>
</evidence>
<evidence type="ECO:0000256" key="5">
    <source>
        <dbReference type="RuleBase" id="RU000461"/>
    </source>
</evidence>
<gene>
    <name evidence="7" type="ORF">AQUCO_05600070v1</name>
</gene>
<dbReference type="InterPro" id="IPR036396">
    <property type="entry name" value="Cyt_P450_sf"/>
</dbReference>
<feature type="transmembrane region" description="Helical" evidence="6">
    <location>
        <begin position="6"/>
        <end position="22"/>
    </location>
</feature>
<dbReference type="GO" id="GO:0016705">
    <property type="term" value="F:oxidoreductase activity, acting on paired donors, with incorporation or reduction of molecular oxygen"/>
    <property type="evidence" value="ECO:0007669"/>
    <property type="project" value="InterPro"/>
</dbReference>
<dbReference type="PANTHER" id="PTHR47955">
    <property type="entry name" value="CYTOCHROME P450 FAMILY 71 PROTEIN"/>
    <property type="match status" value="1"/>
</dbReference>
<dbReference type="GO" id="GO:0020037">
    <property type="term" value="F:heme binding"/>
    <property type="evidence" value="ECO:0007669"/>
    <property type="project" value="InterPro"/>
</dbReference>
<dbReference type="GO" id="GO:0044550">
    <property type="term" value="P:secondary metabolite biosynthetic process"/>
    <property type="evidence" value="ECO:0007669"/>
    <property type="project" value="UniProtKB-ARBA"/>
</dbReference>
<dbReference type="InterPro" id="IPR001128">
    <property type="entry name" value="Cyt_P450"/>
</dbReference>
<comment type="cofactor">
    <cofactor evidence="4">
        <name>heme</name>
        <dbReference type="ChEBI" id="CHEBI:30413"/>
    </cofactor>
</comment>
<evidence type="ECO:0000256" key="3">
    <source>
        <dbReference type="ARBA" id="ARBA00023004"/>
    </source>
</evidence>
<dbReference type="GO" id="GO:0005506">
    <property type="term" value="F:iron ion binding"/>
    <property type="evidence" value="ECO:0007669"/>
    <property type="project" value="InterPro"/>
</dbReference>
<dbReference type="EMBL" id="KZ305073">
    <property type="protein sequence ID" value="PIA30378.1"/>
    <property type="molecule type" value="Genomic_DNA"/>
</dbReference>
<evidence type="ECO:0000313" key="8">
    <source>
        <dbReference type="Proteomes" id="UP000230069"/>
    </source>
</evidence>
<dbReference type="PANTHER" id="PTHR47955:SF15">
    <property type="entry name" value="CYTOCHROME P450 71A2-LIKE"/>
    <property type="match status" value="1"/>
</dbReference>
<keyword evidence="5" id="KW-0503">Monooxygenase</keyword>
<feature type="binding site" description="axial binding residue" evidence="4">
    <location>
        <position position="449"/>
    </location>
    <ligand>
        <name>heme</name>
        <dbReference type="ChEBI" id="CHEBI:30413"/>
    </ligand>
    <ligandPart>
        <name>Fe</name>
        <dbReference type="ChEBI" id="CHEBI:18248"/>
    </ligandPart>
</feature>
<dbReference type="PRINTS" id="PR00463">
    <property type="entry name" value="EP450I"/>
</dbReference>
<keyword evidence="5" id="KW-0560">Oxidoreductase</keyword>
<dbReference type="Proteomes" id="UP000230069">
    <property type="component" value="Unassembled WGS sequence"/>
</dbReference>
<evidence type="ECO:0000256" key="4">
    <source>
        <dbReference type="PIRSR" id="PIRSR602401-1"/>
    </source>
</evidence>
<comment type="similarity">
    <text evidence="1 5">Belongs to the cytochrome P450 family.</text>
</comment>
<dbReference type="InParanoid" id="A0A2G5CGI4"/>
<proteinExistence type="inferred from homology"/>
<evidence type="ECO:0000313" key="7">
    <source>
        <dbReference type="EMBL" id="PIA30378.1"/>
    </source>
</evidence>
<reference evidence="7 8" key="1">
    <citation type="submission" date="2017-09" db="EMBL/GenBank/DDBJ databases">
        <title>WGS assembly of Aquilegia coerulea Goldsmith.</title>
        <authorList>
            <person name="Hodges S."/>
            <person name="Kramer E."/>
            <person name="Nordborg M."/>
            <person name="Tomkins J."/>
            <person name="Borevitz J."/>
            <person name="Derieg N."/>
            <person name="Yan J."/>
            <person name="Mihaltcheva S."/>
            <person name="Hayes R.D."/>
            <person name="Rokhsar D."/>
        </authorList>
    </citation>
    <scope>NUCLEOTIDE SEQUENCE [LARGE SCALE GENOMIC DNA]</scope>
    <source>
        <strain evidence="8">cv. Goldsmith</strain>
    </source>
</reference>
<dbReference type="Pfam" id="PF00067">
    <property type="entry name" value="p450"/>
    <property type="match status" value="1"/>
</dbReference>
<dbReference type="PROSITE" id="PS00086">
    <property type="entry name" value="CYTOCHROME_P450"/>
    <property type="match status" value="1"/>
</dbReference>
<dbReference type="FunCoup" id="A0A2G5CGI4">
    <property type="interactions" value="632"/>
</dbReference>
<sequence length="507" mass="57966">MTLANAFLLYPFFFLFFVYLVIKFNKPKYKNLPPSPSKLPFIGNLHQVQGSPHHIFRALAQKHGPLMLLQLGNVQTLVVSSADLAQDVMKTYDHVFSSRPVLTFPKRLSYDKDIAFAPYGDYWRQVRKVCSIQLLNAKRVHSFRSLREEEIDLVMQKIEEAAFKNVEVNLSLLSISFTNDNVCRVALGRKYNEGERGKKFKSIMKEFTFLLGVPNIGDLIPSLAWVNYLNGLNARLEKNFNDIDSFLDEVIEEHIEKKKVMIDDNDGCENEEDFVDVMLRIEKDCTLGFPFARDSTKAIILDMFAAGTDTSSVSLDWAMSELLREPEIMEEVQKEVRAIAGGKLLLKDHDIEEMHYLKAVIKETIRLHPPLPLLVPRESMEYINLHGYDIPAKTRVMINAYAIARDPLSWEEPEKFWPKRFLQDGSSASVDFKGCDFQFIPFGAGRRGCPGMTFAMSVVELALANLLNRFNWSLPKGMDAKYLNMEEGAGITAYRKNELVLIAKPHY</sequence>
<dbReference type="InterPro" id="IPR017972">
    <property type="entry name" value="Cyt_P450_CS"/>
</dbReference>
<keyword evidence="6" id="KW-0472">Membrane</keyword>
<accession>A0A2G5CGI4</accession>
<dbReference type="InterPro" id="IPR002401">
    <property type="entry name" value="Cyt_P450_E_grp-I"/>
</dbReference>
<protein>
    <recommendedName>
        <fullName evidence="9">Cytochrome P450</fullName>
    </recommendedName>
</protein>
<evidence type="ECO:0000256" key="6">
    <source>
        <dbReference type="SAM" id="Phobius"/>
    </source>
</evidence>
<dbReference type="GO" id="GO:0004497">
    <property type="term" value="F:monooxygenase activity"/>
    <property type="evidence" value="ECO:0007669"/>
    <property type="project" value="UniProtKB-KW"/>
</dbReference>
<keyword evidence="2 4" id="KW-0479">Metal-binding</keyword>
<dbReference type="Gene3D" id="1.10.630.10">
    <property type="entry name" value="Cytochrome P450"/>
    <property type="match status" value="1"/>
</dbReference>
<keyword evidence="3 4" id="KW-0408">Iron</keyword>
<dbReference type="SUPFAM" id="SSF48264">
    <property type="entry name" value="Cytochrome P450"/>
    <property type="match status" value="1"/>
</dbReference>
<name>A0A2G5CGI4_AQUCA</name>
<dbReference type="AlphaFoldDB" id="A0A2G5CGI4"/>